<keyword evidence="4 10" id="KW-0808">Transferase</keyword>
<dbReference type="GO" id="GO:0006629">
    <property type="term" value="P:lipid metabolic process"/>
    <property type="evidence" value="ECO:0007669"/>
    <property type="project" value="InterPro"/>
</dbReference>
<feature type="domain" description="Wax synthase" evidence="9">
    <location>
        <begin position="246"/>
        <end position="326"/>
    </location>
</feature>
<evidence type="ECO:0000256" key="3">
    <source>
        <dbReference type="ARBA" id="ARBA00007282"/>
    </source>
</evidence>
<evidence type="ECO:0000256" key="4">
    <source>
        <dbReference type="ARBA" id="ARBA00022679"/>
    </source>
</evidence>
<sequence length="406" mass="46442">MIVLPAAIQQFQVPLIVLNNILALGLKPGITRIVLTLPTLVILVLQSYYKREPGYFNDEYPTNCMIMALAFMYVNWILLATPDRKRWHKIRYGKDGKQDGSISDRSNDSKVQYDDVPQSFWERVWWGARLATSNRYVGWSQQAKNVRMEVSSDYPRWLFLVRKSLRAALFYLLKDAIYAYSASLPYGNWRGANNGKILSSTEGIPWNHRFVISWVYIVLTYVVLELYNLFYGIAAVATGLSNPRDCPSMFGDLAEMVTIRKCWSVVWHQQLRRICSDPAIWLARDILHLRKGSFASKYLQLYLGFFISALIHAVPTAMILHSWKDANTLPVFMAQALMIMVEDHVIDLGKSAGLRESVFWRIVGHAWTITWFGLSTAPYAAKVVGYGQFVHEKTPDFFGIGPSFQG</sequence>
<organism evidence="10 11">
    <name type="scientific">Massariosphaeria phaeospora</name>
    <dbReference type="NCBI Taxonomy" id="100035"/>
    <lineage>
        <taxon>Eukaryota</taxon>
        <taxon>Fungi</taxon>
        <taxon>Dikarya</taxon>
        <taxon>Ascomycota</taxon>
        <taxon>Pezizomycotina</taxon>
        <taxon>Dothideomycetes</taxon>
        <taxon>Pleosporomycetidae</taxon>
        <taxon>Pleosporales</taxon>
        <taxon>Pleosporales incertae sedis</taxon>
        <taxon>Massariosphaeria</taxon>
    </lineage>
</organism>
<feature type="transmembrane region" description="Helical" evidence="8">
    <location>
        <begin position="60"/>
        <end position="81"/>
    </location>
</feature>
<name>A0A7C8I802_9PLEO</name>
<dbReference type="GO" id="GO:0008374">
    <property type="term" value="F:O-acyltransferase activity"/>
    <property type="evidence" value="ECO:0007669"/>
    <property type="project" value="InterPro"/>
</dbReference>
<dbReference type="EMBL" id="JAADJZ010000008">
    <property type="protein sequence ID" value="KAF2872957.1"/>
    <property type="molecule type" value="Genomic_DNA"/>
</dbReference>
<keyword evidence="7 8" id="KW-0472">Membrane</keyword>
<dbReference type="Pfam" id="PF13813">
    <property type="entry name" value="MBOAT_2"/>
    <property type="match status" value="1"/>
</dbReference>
<accession>A0A7C8I802</accession>
<keyword evidence="5 8" id="KW-0812">Transmembrane</keyword>
<keyword evidence="11" id="KW-1185">Reference proteome</keyword>
<comment type="pathway">
    <text evidence="2">Secondary metabolite biosynthesis.</text>
</comment>
<feature type="transmembrane region" description="Helical" evidence="8">
    <location>
        <begin position="299"/>
        <end position="323"/>
    </location>
</feature>
<evidence type="ECO:0000256" key="2">
    <source>
        <dbReference type="ARBA" id="ARBA00005179"/>
    </source>
</evidence>
<dbReference type="OrthoDB" id="1077582at2759"/>
<protein>
    <submittedName>
        <fullName evidence="10">Membrane bound O-acyl transferase family-domain-containing protein</fullName>
    </submittedName>
</protein>
<evidence type="ECO:0000313" key="10">
    <source>
        <dbReference type="EMBL" id="KAF2872957.1"/>
    </source>
</evidence>
<comment type="subcellular location">
    <subcellularLocation>
        <location evidence="1">Membrane</location>
        <topology evidence="1">Multi-pass membrane protein</topology>
    </subcellularLocation>
</comment>
<dbReference type="GO" id="GO:0016020">
    <property type="term" value="C:membrane"/>
    <property type="evidence" value="ECO:0007669"/>
    <property type="project" value="UniProtKB-SubCell"/>
</dbReference>
<gene>
    <name evidence="10" type="ORF">BDV95DRAFT_541618</name>
</gene>
<feature type="transmembrane region" description="Helical" evidence="8">
    <location>
        <begin position="29"/>
        <end position="48"/>
    </location>
</feature>
<comment type="similarity">
    <text evidence="3">Belongs to the wax synthase family.</text>
</comment>
<evidence type="ECO:0000259" key="9">
    <source>
        <dbReference type="Pfam" id="PF13813"/>
    </source>
</evidence>
<dbReference type="AlphaFoldDB" id="A0A7C8I802"/>
<dbReference type="PANTHER" id="PTHR31595">
    <property type="entry name" value="LONG-CHAIN-ALCOHOL O-FATTY-ACYLTRANSFERASE 3-RELATED"/>
    <property type="match status" value="1"/>
</dbReference>
<dbReference type="InterPro" id="IPR032805">
    <property type="entry name" value="Wax_synthase_dom"/>
</dbReference>
<dbReference type="InterPro" id="IPR044851">
    <property type="entry name" value="Wax_synthase"/>
</dbReference>
<reference evidence="10 11" key="1">
    <citation type="submission" date="2020-01" db="EMBL/GenBank/DDBJ databases">
        <authorList>
            <consortium name="DOE Joint Genome Institute"/>
            <person name="Haridas S."/>
            <person name="Albert R."/>
            <person name="Binder M."/>
            <person name="Bloem J."/>
            <person name="Labutti K."/>
            <person name="Salamov A."/>
            <person name="Andreopoulos B."/>
            <person name="Baker S.E."/>
            <person name="Barry K."/>
            <person name="Bills G."/>
            <person name="Bluhm B.H."/>
            <person name="Cannon C."/>
            <person name="Castanera R."/>
            <person name="Culley D.E."/>
            <person name="Daum C."/>
            <person name="Ezra D."/>
            <person name="Gonzalez J.B."/>
            <person name="Henrissat B."/>
            <person name="Kuo A."/>
            <person name="Liang C."/>
            <person name="Lipzen A."/>
            <person name="Lutzoni F."/>
            <person name="Magnuson J."/>
            <person name="Mondo S."/>
            <person name="Nolan M."/>
            <person name="Ohm R."/>
            <person name="Pangilinan J."/>
            <person name="Park H.-J.H."/>
            <person name="Ramirez L."/>
            <person name="Alfaro M."/>
            <person name="Sun H."/>
            <person name="Tritt A."/>
            <person name="Yoshinaga Y."/>
            <person name="Zwiers L.-H.L."/>
            <person name="Turgeon B.G."/>
            <person name="Goodwin S.B."/>
            <person name="Spatafora J.W."/>
            <person name="Crous P.W."/>
            <person name="Grigoriev I.V."/>
        </authorList>
    </citation>
    <scope>NUCLEOTIDE SEQUENCE [LARGE SCALE GENOMIC DNA]</scope>
    <source>
        <strain evidence="10 11">CBS 611.86</strain>
    </source>
</reference>
<evidence type="ECO:0000256" key="1">
    <source>
        <dbReference type="ARBA" id="ARBA00004141"/>
    </source>
</evidence>
<evidence type="ECO:0000256" key="5">
    <source>
        <dbReference type="ARBA" id="ARBA00022692"/>
    </source>
</evidence>
<dbReference type="Proteomes" id="UP000481861">
    <property type="component" value="Unassembled WGS sequence"/>
</dbReference>
<keyword evidence="6 8" id="KW-1133">Transmembrane helix</keyword>
<evidence type="ECO:0000313" key="11">
    <source>
        <dbReference type="Proteomes" id="UP000481861"/>
    </source>
</evidence>
<evidence type="ECO:0000256" key="6">
    <source>
        <dbReference type="ARBA" id="ARBA00022989"/>
    </source>
</evidence>
<proteinExistence type="inferred from homology"/>
<evidence type="ECO:0000256" key="7">
    <source>
        <dbReference type="ARBA" id="ARBA00023136"/>
    </source>
</evidence>
<evidence type="ECO:0000256" key="8">
    <source>
        <dbReference type="SAM" id="Phobius"/>
    </source>
</evidence>
<dbReference type="PANTHER" id="PTHR31595:SF57">
    <property type="entry name" value="OS04G0481900 PROTEIN"/>
    <property type="match status" value="1"/>
</dbReference>
<comment type="caution">
    <text evidence="10">The sequence shown here is derived from an EMBL/GenBank/DDBJ whole genome shotgun (WGS) entry which is preliminary data.</text>
</comment>